<dbReference type="GeneID" id="25297401"/>
<accession>A0A0D2I709</accession>
<dbReference type="AlphaFoldDB" id="A0A0D2I709"/>
<evidence type="ECO:0000256" key="1">
    <source>
        <dbReference type="SAM" id="Coils"/>
    </source>
</evidence>
<dbReference type="HOGENOM" id="CLU_573684_0_0_1"/>
<feature type="coiled-coil region" evidence="1">
    <location>
        <begin position="296"/>
        <end position="345"/>
    </location>
</feature>
<evidence type="ECO:0000313" key="3">
    <source>
        <dbReference type="Proteomes" id="UP000053617"/>
    </source>
</evidence>
<dbReference type="STRING" id="1442369.A0A0D2I709"/>
<dbReference type="EMBL" id="KN847481">
    <property type="protein sequence ID" value="KIX01604.1"/>
    <property type="molecule type" value="Genomic_DNA"/>
</dbReference>
<dbReference type="RefSeq" id="XP_013268740.1">
    <property type="nucleotide sequence ID" value="XM_013413286.1"/>
</dbReference>
<organism evidence="2 3">
    <name type="scientific">Rhinocladiella mackenziei CBS 650.93</name>
    <dbReference type="NCBI Taxonomy" id="1442369"/>
    <lineage>
        <taxon>Eukaryota</taxon>
        <taxon>Fungi</taxon>
        <taxon>Dikarya</taxon>
        <taxon>Ascomycota</taxon>
        <taxon>Pezizomycotina</taxon>
        <taxon>Eurotiomycetes</taxon>
        <taxon>Chaetothyriomycetidae</taxon>
        <taxon>Chaetothyriales</taxon>
        <taxon>Herpotrichiellaceae</taxon>
        <taxon>Rhinocladiella</taxon>
    </lineage>
</organism>
<dbReference type="Proteomes" id="UP000053617">
    <property type="component" value="Unassembled WGS sequence"/>
</dbReference>
<gene>
    <name evidence="2" type="ORF">Z518_09330</name>
</gene>
<dbReference type="OrthoDB" id="1699231at2759"/>
<name>A0A0D2I709_9EURO</name>
<sequence>MSPNDSWADKLLEAARARNIIFSGSEIQEIRSANPKSLVASWIQENLVRSNPLSCEELALWQQLEDDAALRAVCKGTDSITIPSTDGEVQSAITALHASTRAIEKRMRILTAQNAHLIRPAASENASRIRKSCHAQHFSQKEAAEAQHVRFVNEQLFDTLRTDLQDERDNITRDIKSVTPIVTEVLNSDDRALAELDEPPSNTPKVTLDVDAIRDRVARLTAALRYFRTKAIKDSLDRTYLQNLDGNPGTVQPAQEVSAAMIKEIQDDLGSLYTEINDVVTMVVAQEYGNPIDATISRLERNLQQQNRELTEQIYRKLSSLTVSLETLSAKLENLQSQRLALHRLSSQTQTLESIILSRPKPSVVRSQAEDAQPSNPAAMALFQHLGLSTCMDSSTMTLNKQLDNLVAKLERRPREIVEQVVRNAEEAATKRRAVLQDVSKALATNSSHESEVCVLEQRITEARAELQYLGTSRQLAILPGSALSMARATIPVDLQCGSV</sequence>
<keyword evidence="3" id="KW-1185">Reference proteome</keyword>
<dbReference type="VEuPathDB" id="FungiDB:Z518_09330"/>
<evidence type="ECO:0000313" key="2">
    <source>
        <dbReference type="EMBL" id="KIX01604.1"/>
    </source>
</evidence>
<keyword evidence="1" id="KW-0175">Coiled coil</keyword>
<proteinExistence type="predicted"/>
<protein>
    <submittedName>
        <fullName evidence="2">Uncharacterized protein</fullName>
    </submittedName>
</protein>
<reference evidence="2 3" key="1">
    <citation type="submission" date="2015-01" db="EMBL/GenBank/DDBJ databases">
        <title>The Genome Sequence of Rhinocladiella mackenzie CBS 650.93.</title>
        <authorList>
            <consortium name="The Broad Institute Genomics Platform"/>
            <person name="Cuomo C."/>
            <person name="de Hoog S."/>
            <person name="Gorbushina A."/>
            <person name="Stielow B."/>
            <person name="Teixiera M."/>
            <person name="Abouelleil A."/>
            <person name="Chapman S.B."/>
            <person name="Priest M."/>
            <person name="Young S.K."/>
            <person name="Wortman J."/>
            <person name="Nusbaum C."/>
            <person name="Birren B."/>
        </authorList>
    </citation>
    <scope>NUCLEOTIDE SEQUENCE [LARGE SCALE GENOMIC DNA]</scope>
    <source>
        <strain evidence="2 3">CBS 650.93</strain>
    </source>
</reference>